<dbReference type="InterPro" id="IPR046879">
    <property type="entry name" value="KANL3/Tex30_Abhydrolase"/>
</dbReference>
<organism evidence="2 3">
    <name type="scientific">Chromohalobacter japonicus</name>
    <dbReference type="NCBI Taxonomy" id="223900"/>
    <lineage>
        <taxon>Bacteria</taxon>
        <taxon>Pseudomonadati</taxon>
        <taxon>Pseudomonadota</taxon>
        <taxon>Gammaproteobacteria</taxon>
        <taxon>Oceanospirillales</taxon>
        <taxon>Halomonadaceae</taxon>
        <taxon>Chromohalobacter</taxon>
    </lineage>
</organism>
<protein>
    <submittedName>
        <fullName evidence="2">Dienelactone hydrolase</fullName>
    </submittedName>
</protein>
<dbReference type="InterPro" id="IPR029058">
    <property type="entry name" value="AB_hydrolase_fold"/>
</dbReference>
<sequence>MSFEKAYAATPRSLTSLHASGVSSTIAAQHYYLDGLGPLEVCGMPCVGRLLLTHGAGAGQTSRFMQRLRESLALHGVQVWGIDFSYMQRIWHEGRRRPPPRIESLVDELAVWRDALIPLASAAPSPLWLGGKSMGGRVASLLAAREETAGLALFGYPFHPPGKPERTRLAHWPNLTCPTWVLQGTRDPFGTEGEVREYALPATAHVHFLDDGDHDWQPRRRAGHDQAALIEEAARVVVAAMSASE</sequence>
<dbReference type="STRING" id="223900.GCA_000821045_03050"/>
<gene>
    <name evidence="2" type="ORF">BTW10_16365</name>
</gene>
<dbReference type="Pfam" id="PF20408">
    <property type="entry name" value="Abhydrolase_11"/>
    <property type="match status" value="1"/>
</dbReference>
<feature type="domain" description="KANL3/Tex30 alpha/beta hydrolase-like" evidence="1">
    <location>
        <begin position="49"/>
        <end position="240"/>
    </location>
</feature>
<dbReference type="AlphaFoldDB" id="A0A1Q8T8U5"/>
<dbReference type="PANTHER" id="PTHR13136">
    <property type="entry name" value="TESTIS DEVELOPMENT PROTEIN PRTD"/>
    <property type="match status" value="1"/>
</dbReference>
<dbReference type="InterPro" id="IPR026555">
    <property type="entry name" value="NSL3/Tex30"/>
</dbReference>
<evidence type="ECO:0000313" key="2">
    <source>
        <dbReference type="EMBL" id="OLO10100.1"/>
    </source>
</evidence>
<dbReference type="GO" id="GO:0016787">
    <property type="term" value="F:hydrolase activity"/>
    <property type="evidence" value="ECO:0007669"/>
    <property type="project" value="UniProtKB-KW"/>
</dbReference>
<dbReference type="PANTHER" id="PTHR13136:SF11">
    <property type="entry name" value="TESTIS-EXPRESSED PROTEIN 30"/>
    <property type="match status" value="1"/>
</dbReference>
<keyword evidence="2" id="KW-0378">Hydrolase</keyword>
<reference evidence="2 3" key="1">
    <citation type="submission" date="2016-12" db="EMBL/GenBank/DDBJ databases">
        <title>Draft genome sequences of strains Salinicola socius SMB35, Salinicola sp. MH3R3-1 and Chromohalobacter sp. SMB17 from the Verkhnekamsk potash mining region of Russia.</title>
        <authorList>
            <person name="Mavrodi D.V."/>
            <person name="Olsson B.E."/>
            <person name="Korsakova E.S."/>
            <person name="Pyankova A."/>
            <person name="Mavrodi O.V."/>
            <person name="Plotnikova E.G."/>
        </authorList>
    </citation>
    <scope>NUCLEOTIDE SEQUENCE [LARGE SCALE GENOMIC DNA]</scope>
    <source>
        <strain evidence="2 3">SMB17</strain>
    </source>
</reference>
<comment type="caution">
    <text evidence="2">The sequence shown here is derived from an EMBL/GenBank/DDBJ whole genome shotgun (WGS) entry which is preliminary data.</text>
</comment>
<proteinExistence type="predicted"/>
<dbReference type="Proteomes" id="UP000186806">
    <property type="component" value="Unassembled WGS sequence"/>
</dbReference>
<dbReference type="SUPFAM" id="SSF53474">
    <property type="entry name" value="alpha/beta-Hydrolases"/>
    <property type="match status" value="1"/>
</dbReference>
<dbReference type="EMBL" id="MSDQ01000043">
    <property type="protein sequence ID" value="OLO10100.1"/>
    <property type="molecule type" value="Genomic_DNA"/>
</dbReference>
<dbReference type="Gene3D" id="3.40.50.1820">
    <property type="entry name" value="alpha/beta hydrolase"/>
    <property type="match status" value="1"/>
</dbReference>
<keyword evidence="3" id="KW-1185">Reference proteome</keyword>
<evidence type="ECO:0000313" key="3">
    <source>
        <dbReference type="Proteomes" id="UP000186806"/>
    </source>
</evidence>
<dbReference type="RefSeq" id="WP_075370327.1">
    <property type="nucleotide sequence ID" value="NZ_MSDQ01000043.1"/>
</dbReference>
<evidence type="ECO:0000259" key="1">
    <source>
        <dbReference type="Pfam" id="PF20408"/>
    </source>
</evidence>
<accession>A0A1Q8T8U5</accession>
<name>A0A1Q8T8U5_9GAMM</name>